<feature type="region of interest" description="Disordered" evidence="1">
    <location>
        <begin position="136"/>
        <end position="186"/>
    </location>
</feature>
<dbReference type="EMBL" id="JAOTPV010000009">
    <property type="protein sequence ID" value="KAJ4478371.1"/>
    <property type="molecule type" value="Genomic_DNA"/>
</dbReference>
<feature type="compositionally biased region" description="Low complexity" evidence="1">
    <location>
        <begin position="380"/>
        <end position="390"/>
    </location>
</feature>
<comment type="caution">
    <text evidence="2">The sequence shown here is derived from an EMBL/GenBank/DDBJ whole genome shotgun (WGS) entry which is preliminary data.</text>
</comment>
<feature type="compositionally biased region" description="Low complexity" evidence="1">
    <location>
        <begin position="317"/>
        <end position="329"/>
    </location>
</feature>
<feature type="compositionally biased region" description="Polar residues" evidence="1">
    <location>
        <begin position="394"/>
        <end position="419"/>
    </location>
</feature>
<accession>A0A9W9ABT2</accession>
<name>A0A9W9ABT2_9AGAR</name>
<sequence>MPQPRSSSFIIDAERRNLRFGWKTQSQNIIYLTTLKRFGLLGSSEIGFGCVTVLQMQKLRIRTVSLYFQQMGKKERSARTRIGYLKSPTPPSLITSPSLSSDLQPVVTRAQLSERICVDIGLGGLPPPAGVCSSSSDLYSSCRPPHSPVPDPYRRPHLTNSNNASGTYGVHPSSLAQSSSSLQLTGSPGMLRRKAIYDQAHLSSSSSSPRSAVNPWTNVGLGNLPVVPMSDAQKVKASGVLLPASKESSSALYLGPSSLTPSHHSHPSSPHLVGVSAKIIRISVPPPQQNAQLASPTLTSTLTYRALSTLTSIPRLTGSSNSNSNNTSGALEVQPTTTPTSINLHTSLPPCPNIPGPLKLASKLALTNMIKASTEKVAVASTSSSKSTAKPQFGNRNLNQTQDRTLNSFPPSQSKGMATSSSQVPPFSPSTVVVFTTFIIIVANVALSDISKNGNGIGNRNTIFQPGHSSAHDSHDFQESEKTGSFQTRAKGQTSTSPTLSTAAPTDLDSGYLSSNSYLISFASAIYIYIYKQVLRRRTALARGYGIVLVV</sequence>
<feature type="region of interest" description="Disordered" evidence="1">
    <location>
        <begin position="380"/>
        <end position="426"/>
    </location>
</feature>
<feature type="compositionally biased region" description="Polar residues" evidence="1">
    <location>
        <begin position="334"/>
        <end position="346"/>
    </location>
</feature>
<dbReference type="AlphaFoldDB" id="A0A9W9ABT2"/>
<evidence type="ECO:0000313" key="2">
    <source>
        <dbReference type="EMBL" id="KAJ4478371.1"/>
    </source>
</evidence>
<organism evidence="2 3">
    <name type="scientific">Lentinula aciculospora</name>
    <dbReference type="NCBI Taxonomy" id="153920"/>
    <lineage>
        <taxon>Eukaryota</taxon>
        <taxon>Fungi</taxon>
        <taxon>Dikarya</taxon>
        <taxon>Basidiomycota</taxon>
        <taxon>Agaricomycotina</taxon>
        <taxon>Agaricomycetes</taxon>
        <taxon>Agaricomycetidae</taxon>
        <taxon>Agaricales</taxon>
        <taxon>Marasmiineae</taxon>
        <taxon>Omphalotaceae</taxon>
        <taxon>Lentinula</taxon>
    </lineage>
</organism>
<reference evidence="2" key="1">
    <citation type="submission" date="2022-08" db="EMBL/GenBank/DDBJ databases">
        <title>A Global Phylogenomic Analysis of the Shiitake Genus Lentinula.</title>
        <authorList>
            <consortium name="DOE Joint Genome Institute"/>
            <person name="Sierra-Patev S."/>
            <person name="Min B."/>
            <person name="Naranjo-Ortiz M."/>
            <person name="Looney B."/>
            <person name="Konkel Z."/>
            <person name="Slot J.C."/>
            <person name="Sakamoto Y."/>
            <person name="Steenwyk J.L."/>
            <person name="Rokas A."/>
            <person name="Carro J."/>
            <person name="Camarero S."/>
            <person name="Ferreira P."/>
            <person name="Molpeceres G."/>
            <person name="Ruiz-Duenas F.J."/>
            <person name="Serrano A."/>
            <person name="Henrissat B."/>
            <person name="Drula E."/>
            <person name="Hughes K.W."/>
            <person name="Mata J.L."/>
            <person name="Ishikawa N.K."/>
            <person name="Vargas-Isla R."/>
            <person name="Ushijima S."/>
            <person name="Smith C.A."/>
            <person name="Ahrendt S."/>
            <person name="Andreopoulos W."/>
            <person name="He G."/>
            <person name="Labutti K."/>
            <person name="Lipzen A."/>
            <person name="Ng V."/>
            <person name="Riley R."/>
            <person name="Sandor L."/>
            <person name="Barry K."/>
            <person name="Martinez A.T."/>
            <person name="Xiao Y."/>
            <person name="Gibbons J.G."/>
            <person name="Terashima K."/>
            <person name="Grigoriev I.V."/>
            <person name="Hibbett D.S."/>
        </authorList>
    </citation>
    <scope>NUCLEOTIDE SEQUENCE</scope>
    <source>
        <strain evidence="2">JLM2183</strain>
    </source>
</reference>
<keyword evidence="3" id="KW-1185">Reference proteome</keyword>
<feature type="compositionally biased region" description="Polar residues" evidence="1">
    <location>
        <begin position="483"/>
        <end position="493"/>
    </location>
</feature>
<feature type="compositionally biased region" description="Basic and acidic residues" evidence="1">
    <location>
        <begin position="470"/>
        <end position="482"/>
    </location>
</feature>
<evidence type="ECO:0000256" key="1">
    <source>
        <dbReference type="SAM" id="MobiDB-lite"/>
    </source>
</evidence>
<gene>
    <name evidence="2" type="ORF">J3R30DRAFT_3733980</name>
</gene>
<feature type="region of interest" description="Disordered" evidence="1">
    <location>
        <begin position="461"/>
        <end position="502"/>
    </location>
</feature>
<evidence type="ECO:0000313" key="3">
    <source>
        <dbReference type="Proteomes" id="UP001150266"/>
    </source>
</evidence>
<feature type="compositionally biased region" description="Low complexity" evidence="1">
    <location>
        <begin position="173"/>
        <end position="184"/>
    </location>
</feature>
<proteinExistence type="predicted"/>
<protein>
    <submittedName>
        <fullName evidence="2">Uncharacterized protein</fullName>
    </submittedName>
</protein>
<dbReference type="Proteomes" id="UP001150266">
    <property type="component" value="Unassembled WGS sequence"/>
</dbReference>
<feature type="region of interest" description="Disordered" evidence="1">
    <location>
        <begin position="314"/>
        <end position="348"/>
    </location>
</feature>